<accession>A0A4R5P6F9</accession>
<protein>
    <submittedName>
        <fullName evidence="1">Holin</fullName>
    </submittedName>
</protein>
<evidence type="ECO:0000313" key="2">
    <source>
        <dbReference type="Proteomes" id="UP000295627"/>
    </source>
</evidence>
<dbReference type="Proteomes" id="UP000295627">
    <property type="component" value="Unassembled WGS sequence"/>
</dbReference>
<name>A0A4R5P6F9_9MYCO</name>
<dbReference type="EMBL" id="RXLR01000019">
    <property type="protein sequence ID" value="TDH19022.1"/>
    <property type="molecule type" value="Genomic_DNA"/>
</dbReference>
<reference evidence="1 2" key="1">
    <citation type="journal article" date="2019" name="Sci. Rep.">
        <title>Extended insight into the Mycobacterium chelonae-abscessus complex through whole genome sequencing of Mycobacterium salmoniphilum outbreak and Mycobacterium salmoniphilum-like strains.</title>
        <authorList>
            <person name="Behra P.R.K."/>
            <person name="Das S."/>
            <person name="Pettersson B.M.F."/>
            <person name="Shirreff L."/>
            <person name="DuCote T."/>
            <person name="Jacobsson K.G."/>
            <person name="Ennis D.G."/>
            <person name="Kirsebom L.A."/>
        </authorList>
    </citation>
    <scope>NUCLEOTIDE SEQUENCE [LARGE SCALE GENOMIC DNA]</scope>
    <source>
        <strain evidence="1 2">DSM 45524</strain>
    </source>
</reference>
<proteinExistence type="predicted"/>
<sequence length="73" mass="7441">MLTKQFWIDAIERAVRATAASVGGVFVADATVATVSWQGVAVVAGTAALTSILLSLQGSRVGDPDSAALVKRP</sequence>
<gene>
    <name evidence="1" type="ORF">EJ571_20800</name>
</gene>
<dbReference type="AlphaFoldDB" id="A0A4R5P6F9"/>
<dbReference type="Pfam" id="PF16945">
    <property type="entry name" value="Phage_r1t_holin"/>
    <property type="match status" value="1"/>
</dbReference>
<dbReference type="RefSeq" id="WP_078332503.1">
    <property type="nucleotide sequence ID" value="NZ_MAFQ01000001.1"/>
</dbReference>
<evidence type="ECO:0000313" key="1">
    <source>
        <dbReference type="EMBL" id="TDH19022.1"/>
    </source>
</evidence>
<comment type="caution">
    <text evidence="1">The sequence shown here is derived from an EMBL/GenBank/DDBJ whole genome shotgun (WGS) entry which is preliminary data.</text>
</comment>
<dbReference type="InterPro" id="IPR020109">
    <property type="entry name" value="Holin_r1t"/>
</dbReference>
<organism evidence="1 2">
    <name type="scientific">Mycobacteroides franklinii</name>
    <dbReference type="NCBI Taxonomy" id="948102"/>
    <lineage>
        <taxon>Bacteria</taxon>
        <taxon>Bacillati</taxon>
        <taxon>Actinomycetota</taxon>
        <taxon>Actinomycetes</taxon>
        <taxon>Mycobacteriales</taxon>
        <taxon>Mycobacteriaceae</taxon>
        <taxon>Mycobacteroides</taxon>
    </lineage>
</organism>